<sequence>MKVLKVMLVLTLVLISLNSFAQNTSAKIENLPLDKKTNCYLRYHYFPNIQVYFDLLKMVYYYKEEGQWKTAPELPKNYGGYSLYNKAKVTITDYDGDNPIDLLPIHKKMYPYNSKGRFANTTAGAE</sequence>
<accession>A0ABU9DZZ5</accession>
<feature type="signal peptide" evidence="1">
    <location>
        <begin position="1"/>
        <end position="21"/>
    </location>
</feature>
<reference evidence="2 3" key="1">
    <citation type="submission" date="2024-04" db="EMBL/GenBank/DDBJ databases">
        <title>draft genome sequnece of Flavobacterium buctense JCM 30750.</title>
        <authorList>
            <person name="Kim D.-U."/>
        </authorList>
    </citation>
    <scope>NUCLEOTIDE SEQUENCE [LARGE SCALE GENOMIC DNA]</scope>
    <source>
        <strain evidence="2 3">JCM 30750</strain>
    </source>
</reference>
<evidence type="ECO:0000313" key="3">
    <source>
        <dbReference type="Proteomes" id="UP001491349"/>
    </source>
</evidence>
<protein>
    <submittedName>
        <fullName evidence="2">Uncharacterized protein</fullName>
    </submittedName>
</protein>
<organism evidence="2 3">
    <name type="scientific">Flavobacterium buctense</name>
    <dbReference type="NCBI Taxonomy" id="1648146"/>
    <lineage>
        <taxon>Bacteria</taxon>
        <taxon>Pseudomonadati</taxon>
        <taxon>Bacteroidota</taxon>
        <taxon>Flavobacteriia</taxon>
        <taxon>Flavobacteriales</taxon>
        <taxon>Flavobacteriaceae</taxon>
        <taxon>Flavobacterium</taxon>
    </lineage>
</organism>
<dbReference type="Proteomes" id="UP001491349">
    <property type="component" value="Unassembled WGS sequence"/>
</dbReference>
<proteinExistence type="predicted"/>
<evidence type="ECO:0000256" key="1">
    <source>
        <dbReference type="SAM" id="SignalP"/>
    </source>
</evidence>
<comment type="caution">
    <text evidence="2">The sequence shown here is derived from an EMBL/GenBank/DDBJ whole genome shotgun (WGS) entry which is preliminary data.</text>
</comment>
<gene>
    <name evidence="2" type="ORF">WMW71_06385</name>
</gene>
<dbReference type="EMBL" id="JBBPCB010000003">
    <property type="protein sequence ID" value="MEK8179965.1"/>
    <property type="molecule type" value="Genomic_DNA"/>
</dbReference>
<keyword evidence="1" id="KW-0732">Signal</keyword>
<dbReference type="RefSeq" id="WP_187660438.1">
    <property type="nucleotide sequence ID" value="NZ_JACTAB010000004.1"/>
</dbReference>
<name>A0ABU9DZZ5_9FLAO</name>
<keyword evidence="3" id="KW-1185">Reference proteome</keyword>
<feature type="chain" id="PRO_5045334170" evidence="1">
    <location>
        <begin position="22"/>
        <end position="126"/>
    </location>
</feature>
<evidence type="ECO:0000313" key="2">
    <source>
        <dbReference type="EMBL" id="MEK8179965.1"/>
    </source>
</evidence>